<dbReference type="PANTHER" id="PTHR15668:SF4">
    <property type="entry name" value="COILED-COIL DOMAIN-CONTAINING PROTEIN 22"/>
    <property type="match status" value="1"/>
</dbReference>
<keyword evidence="1" id="KW-0175">Coiled coil</keyword>
<name>A0AAD5M6Y5_PARTN</name>
<organism evidence="3 4">
    <name type="scientific">Parelaphostrongylus tenuis</name>
    <name type="common">Meningeal worm</name>
    <dbReference type="NCBI Taxonomy" id="148309"/>
    <lineage>
        <taxon>Eukaryota</taxon>
        <taxon>Metazoa</taxon>
        <taxon>Ecdysozoa</taxon>
        <taxon>Nematoda</taxon>
        <taxon>Chromadorea</taxon>
        <taxon>Rhabditida</taxon>
        <taxon>Rhabditina</taxon>
        <taxon>Rhabditomorpha</taxon>
        <taxon>Strongyloidea</taxon>
        <taxon>Metastrongylidae</taxon>
        <taxon>Parelaphostrongylus</taxon>
    </lineage>
</organism>
<dbReference type="Pfam" id="PF21674">
    <property type="entry name" value="CCDC22_N"/>
    <property type="match status" value="1"/>
</dbReference>
<evidence type="ECO:0000256" key="1">
    <source>
        <dbReference type="SAM" id="Coils"/>
    </source>
</evidence>
<dbReference type="EMBL" id="JAHQIW010001644">
    <property type="protein sequence ID" value="KAJ1353222.1"/>
    <property type="molecule type" value="Genomic_DNA"/>
</dbReference>
<dbReference type="InterPro" id="IPR048349">
    <property type="entry name" value="CCDC22_N"/>
</dbReference>
<reference evidence="3" key="1">
    <citation type="submission" date="2021-06" db="EMBL/GenBank/DDBJ databases">
        <title>Parelaphostrongylus tenuis whole genome reference sequence.</title>
        <authorList>
            <person name="Garwood T.J."/>
            <person name="Larsen P.A."/>
            <person name="Fountain-Jones N.M."/>
            <person name="Garbe J.R."/>
            <person name="Macchietto M.G."/>
            <person name="Kania S.A."/>
            <person name="Gerhold R.W."/>
            <person name="Richards J.E."/>
            <person name="Wolf T.M."/>
        </authorList>
    </citation>
    <scope>NUCLEOTIDE SEQUENCE</scope>
    <source>
        <strain evidence="3">MNPRO001-30</strain>
        <tissue evidence="3">Meninges</tissue>
    </source>
</reference>
<protein>
    <recommendedName>
        <fullName evidence="2">CCDC22 N-terminal domain-containing protein</fullName>
    </recommendedName>
</protein>
<feature type="coiled-coil region" evidence="1">
    <location>
        <begin position="201"/>
        <end position="228"/>
    </location>
</feature>
<dbReference type="InterPro" id="IPR008530">
    <property type="entry name" value="CCDC22"/>
</dbReference>
<keyword evidence="4" id="KW-1185">Reference proteome</keyword>
<comment type="caution">
    <text evidence="3">The sequence shown here is derived from an EMBL/GenBank/DDBJ whole genome shotgun (WGS) entry which is preliminary data.</text>
</comment>
<accession>A0AAD5M6Y5</accession>
<dbReference type="AlphaFoldDB" id="A0AAD5M6Y5"/>
<dbReference type="Proteomes" id="UP001196413">
    <property type="component" value="Unassembled WGS sequence"/>
</dbReference>
<evidence type="ECO:0000259" key="2">
    <source>
        <dbReference type="Pfam" id="PF21674"/>
    </source>
</evidence>
<dbReference type="GO" id="GO:0097602">
    <property type="term" value="F:cullin family protein binding"/>
    <property type="evidence" value="ECO:0007669"/>
    <property type="project" value="TreeGrafter"/>
</dbReference>
<dbReference type="PANTHER" id="PTHR15668">
    <property type="entry name" value="JM1 PROTEIN"/>
    <property type="match status" value="1"/>
</dbReference>
<feature type="domain" description="CCDC22 N-terminal" evidence="2">
    <location>
        <begin position="5"/>
        <end position="58"/>
    </location>
</feature>
<sequence>MPSWKLSPNVFERFQIASNLANLFKKHNIRGDFGYHTLLYGRTAELRQVFIAVIEKLPKHPVSRETDQSAVSNLLLSVRTSLDSSLTWVPEFCRRLRMKREGRLWVPPDNEPDTFFFSSSGKRLWDALAHGHSRPAIATVIRSSELSGSVSQPRSKPPIRAKPRIPLSSKQQANFECLIPEKEISCESHSSTKLDSRQTRLDGVMDLIANKQKELAKVEGEIADYRTQTAFIIESLGSHCDNFAAFLMDPEVSKVKVLAYLEGSERPYGET</sequence>
<evidence type="ECO:0000313" key="3">
    <source>
        <dbReference type="EMBL" id="KAJ1353222.1"/>
    </source>
</evidence>
<gene>
    <name evidence="3" type="ORF">KIN20_009816</name>
</gene>
<dbReference type="GO" id="GO:2000060">
    <property type="term" value="P:positive regulation of ubiquitin-dependent protein catabolic process"/>
    <property type="evidence" value="ECO:0007669"/>
    <property type="project" value="TreeGrafter"/>
</dbReference>
<proteinExistence type="predicted"/>
<evidence type="ECO:0000313" key="4">
    <source>
        <dbReference type="Proteomes" id="UP001196413"/>
    </source>
</evidence>